<organism evidence="1 2">
    <name type="scientific">Desulfurococcus mucosus (strain ATCC 35584 / DSM 2162 / JCM 9187 / O7/1)</name>
    <dbReference type="NCBI Taxonomy" id="765177"/>
    <lineage>
        <taxon>Archaea</taxon>
        <taxon>Thermoproteota</taxon>
        <taxon>Thermoprotei</taxon>
        <taxon>Desulfurococcales</taxon>
        <taxon>Desulfurococcaceae</taxon>
        <taxon>Desulfurococcus</taxon>
    </lineage>
</organism>
<reference evidence="2" key="1">
    <citation type="submission" date="2010-11" db="EMBL/GenBank/DDBJ databases">
        <title>The complete genome of Desulfurococcus mucosus DSM 2162.</title>
        <authorList>
            <consortium name="US DOE Joint Genome Institute (JGI-PGF)"/>
            <person name="Lucas S."/>
            <person name="Copeland A."/>
            <person name="Lapidus A."/>
            <person name="Bruce D."/>
            <person name="Goodwin L."/>
            <person name="Pitluck S."/>
            <person name="Kyrpides N."/>
            <person name="Mavromatis K."/>
            <person name="Pagani I."/>
            <person name="Ivanova N."/>
            <person name="Ovchinnikova G."/>
            <person name="Chertkov O."/>
            <person name="Held B."/>
            <person name="Brettin T."/>
            <person name="Detter J.C."/>
            <person name="Tapia R."/>
            <person name="Han C."/>
            <person name="Land M."/>
            <person name="Hauser L."/>
            <person name="Markowitz V."/>
            <person name="Cheng J.-F."/>
            <person name="Hugenholtz P."/>
            <person name="Woyke T."/>
            <person name="Wu D."/>
            <person name="Wirth R."/>
            <person name="Bilek Y."/>
            <person name="Hader T."/>
            <person name="Klenk H.-P."/>
            <person name="Eisen J.A."/>
        </authorList>
    </citation>
    <scope>NUCLEOTIDE SEQUENCE [LARGE SCALE GENOMIC DNA]</scope>
    <source>
        <strain evidence="2">ATCC 35584 / DSM 2162 / JCM 9187 / O7/1</strain>
    </source>
</reference>
<keyword evidence="2" id="KW-1185">Reference proteome</keyword>
<dbReference type="eggNOG" id="arCOG00908">
    <property type="taxonomic scope" value="Archaea"/>
</dbReference>
<dbReference type="EMBL" id="CP002363">
    <property type="protein sequence ID" value="ADV64359.1"/>
    <property type="molecule type" value="Genomic_DNA"/>
</dbReference>
<evidence type="ECO:0000313" key="2">
    <source>
        <dbReference type="Proteomes" id="UP000001068"/>
    </source>
</evidence>
<proteinExistence type="predicted"/>
<dbReference type="GeneID" id="10152720"/>
<dbReference type="OrthoDB" id="17843at2157"/>
<dbReference type="HOGENOM" id="CLU_110991_0_0_2"/>
<dbReference type="STRING" id="765177.Desmu_0040"/>
<sequence>MPLVKRRFRVPCRGEECLKLYEYVKDRIPSLEHVEFKVSGSGLVVEAYGYETDVKRLWSELRSYVRALRHVSTRGLNSFRIDYIVKLTGKTFPPDVLVEVLSRQGHRVEAGEGVIYTSAGVDEVLGLVERISELNSVAKNIAKGTAARYFIVSASLLTGLPPQEIVERAVGLQLMEPDESGAYLLKHEWRRALDLLVRYLKQ</sequence>
<dbReference type="Proteomes" id="UP000001068">
    <property type="component" value="Chromosome"/>
</dbReference>
<dbReference type="AlphaFoldDB" id="E8RAE9"/>
<reference evidence="1 2" key="2">
    <citation type="journal article" date="2011" name="Stand. Genomic Sci.">
        <title>Complete genome sequence of Desulfurococcus mucosus type strain (O7/1).</title>
        <authorList>
            <person name="Wirth R."/>
            <person name="Chertkov O."/>
            <person name="Held B."/>
            <person name="Lapidus A."/>
            <person name="Nolan M."/>
            <person name="Lucas S."/>
            <person name="Hammon N."/>
            <person name="Deshpande S."/>
            <person name="Cheng J.F."/>
            <person name="Tapia R."/>
            <person name="Han C."/>
            <person name="Goodwin L."/>
            <person name="Pitluck S."/>
            <person name="Liolios K."/>
            <person name="Ioanna P."/>
            <person name="Ivanova N."/>
            <person name="Mavromatis K."/>
            <person name="Mikhailova N."/>
            <person name="Pati A."/>
            <person name="Chen A."/>
            <person name="Palaniappan K."/>
            <person name="Land M."/>
            <person name="Hauser L."/>
            <person name="Chang Y.J."/>
            <person name="Jeffries C.D."/>
            <person name="Bilek Y."/>
            <person name="Hader T."/>
            <person name="Rohde M."/>
            <person name="Spring S."/>
            <person name="Sikorski J."/>
            <person name="Goker M."/>
            <person name="Woyke T."/>
            <person name="Bristow J."/>
            <person name="Eisen J.A."/>
            <person name="Markowitz V."/>
            <person name="Hugenholtz P."/>
            <person name="Kyrpides N.C."/>
            <person name="Klenk H.P."/>
        </authorList>
    </citation>
    <scope>NUCLEOTIDE SEQUENCE [LARGE SCALE GENOMIC DNA]</scope>
    <source>
        <strain evidence="2">ATCC 35584 / DSM 2162 / JCM 9187 / O7/1</strain>
    </source>
</reference>
<dbReference type="InterPro" id="IPR019202">
    <property type="entry name" value="DUF2067"/>
</dbReference>
<dbReference type="RefSeq" id="WP_013561581.1">
    <property type="nucleotide sequence ID" value="NC_014961.1"/>
</dbReference>
<evidence type="ECO:0000313" key="1">
    <source>
        <dbReference type="EMBL" id="ADV64359.1"/>
    </source>
</evidence>
<evidence type="ECO:0008006" key="3">
    <source>
        <dbReference type="Google" id="ProtNLM"/>
    </source>
</evidence>
<gene>
    <name evidence="1" type="ordered locus">Desmu_0040</name>
</gene>
<name>E8RAE9_DESM0</name>
<dbReference type="KEGG" id="dmu:Desmu_0040"/>
<protein>
    <recommendedName>
        <fullName evidence="3">DUF2067 domain-containing protein</fullName>
    </recommendedName>
</protein>
<dbReference type="Pfam" id="PF09840">
    <property type="entry name" value="DUF2067"/>
    <property type="match status" value="1"/>
</dbReference>
<accession>E8RAE9</accession>